<keyword evidence="3" id="KW-1185">Reference proteome</keyword>
<accession>A0A8H7BY03</accession>
<evidence type="ECO:0000256" key="1">
    <source>
        <dbReference type="SAM" id="Phobius"/>
    </source>
</evidence>
<feature type="transmembrane region" description="Helical" evidence="1">
    <location>
        <begin position="58"/>
        <end position="82"/>
    </location>
</feature>
<dbReference type="InterPro" id="IPR044851">
    <property type="entry name" value="Wax_synthase"/>
</dbReference>
<reference evidence="2" key="1">
    <citation type="submission" date="2020-01" db="EMBL/GenBank/DDBJ databases">
        <title>Genome Sequencing of Three Apophysomyces-Like Fungal Strains Confirms a Novel Fungal Genus in the Mucoromycota with divergent Burkholderia-like Endosymbiotic Bacteria.</title>
        <authorList>
            <person name="Stajich J.E."/>
            <person name="Macias A.M."/>
            <person name="Carter-House D."/>
            <person name="Lovett B."/>
            <person name="Kasson L.R."/>
            <person name="Berry K."/>
            <person name="Grigoriev I."/>
            <person name="Chang Y."/>
            <person name="Spatafora J."/>
            <person name="Kasson M.T."/>
        </authorList>
    </citation>
    <scope>NUCLEOTIDE SEQUENCE</scope>
    <source>
        <strain evidence="2">NRRL A-21654</strain>
    </source>
</reference>
<name>A0A8H7BY03_9FUNG</name>
<dbReference type="PANTHER" id="PTHR31595:SF57">
    <property type="entry name" value="OS04G0481900 PROTEIN"/>
    <property type="match status" value="1"/>
</dbReference>
<dbReference type="EMBL" id="JABAYA010000003">
    <property type="protein sequence ID" value="KAF7732308.1"/>
    <property type="molecule type" value="Genomic_DNA"/>
</dbReference>
<evidence type="ECO:0000313" key="2">
    <source>
        <dbReference type="EMBL" id="KAF7732308.1"/>
    </source>
</evidence>
<feature type="transmembrane region" description="Helical" evidence="1">
    <location>
        <begin position="20"/>
        <end position="37"/>
    </location>
</feature>
<keyword evidence="1" id="KW-0472">Membrane</keyword>
<dbReference type="PANTHER" id="PTHR31595">
    <property type="entry name" value="LONG-CHAIN-ALCOHOL O-FATTY-ACYLTRANSFERASE 3-RELATED"/>
    <property type="match status" value="1"/>
</dbReference>
<keyword evidence="1" id="KW-0812">Transmembrane</keyword>
<gene>
    <name evidence="2" type="ORF">EC973_005204</name>
</gene>
<evidence type="ECO:0008006" key="4">
    <source>
        <dbReference type="Google" id="ProtNLM"/>
    </source>
</evidence>
<comment type="caution">
    <text evidence="2">The sequence shown here is derived from an EMBL/GenBank/DDBJ whole genome shotgun (WGS) entry which is preliminary data.</text>
</comment>
<proteinExistence type="predicted"/>
<dbReference type="GO" id="GO:0008374">
    <property type="term" value="F:O-acyltransferase activity"/>
    <property type="evidence" value="ECO:0007669"/>
    <property type="project" value="InterPro"/>
</dbReference>
<dbReference type="AlphaFoldDB" id="A0A8H7BY03"/>
<protein>
    <recommendedName>
        <fullName evidence="4">Wax synthase domain-containing protein</fullName>
    </recommendedName>
</protein>
<dbReference type="Proteomes" id="UP000605846">
    <property type="component" value="Unassembled WGS sequence"/>
</dbReference>
<keyword evidence="1" id="KW-1133">Transmembrane helix</keyword>
<organism evidence="2 3">
    <name type="scientific">Apophysomyces ossiformis</name>
    <dbReference type="NCBI Taxonomy" id="679940"/>
    <lineage>
        <taxon>Eukaryota</taxon>
        <taxon>Fungi</taxon>
        <taxon>Fungi incertae sedis</taxon>
        <taxon>Mucoromycota</taxon>
        <taxon>Mucoromycotina</taxon>
        <taxon>Mucoromycetes</taxon>
        <taxon>Mucorales</taxon>
        <taxon>Mucorineae</taxon>
        <taxon>Mucoraceae</taxon>
        <taxon>Apophysomyces</taxon>
    </lineage>
</organism>
<dbReference type="OrthoDB" id="1077582at2759"/>
<dbReference type="GO" id="GO:0006629">
    <property type="term" value="P:lipid metabolic process"/>
    <property type="evidence" value="ECO:0007669"/>
    <property type="project" value="InterPro"/>
</dbReference>
<evidence type="ECO:0000313" key="3">
    <source>
        <dbReference type="Proteomes" id="UP000605846"/>
    </source>
</evidence>
<sequence length="337" mass="37878">MATLPLVEVPLPEPTVLPPIQYAGLFITAACVDYIVLANETKLGIGATIFRYLRPLTYLIIPIAFVSGSIALDITSMGQFWFIVSVHSQLPLADISLKDCLWTHFSMLLEDPSAVPKRQFYSDSLAKEIRAGGLKKIANGVAKSLFGMFIVHPLLIDNPVDILSMPWWHWEAILQTLLCGLRIYCLLGVNDIAFGFGQAVLGLEFVEAFHWPMFATGRRWNMIVHRLFYRSLYAKKQKTDSTGPWASPVVRCLTIFVISGVFHEVIVMSLARVMTLENLAFFILHGFGTVIDTKLQTKSPEGWNRVACVMLYTLFLGLTLRLFLAPYLRLEIPEPIL</sequence>